<name>A0A1I8G0C1_9PLAT</name>
<dbReference type="SUPFAM" id="SSF49265">
    <property type="entry name" value="Fibronectin type III"/>
    <property type="match status" value="1"/>
</dbReference>
<dbReference type="AlphaFoldDB" id="A0A1I8G0C1"/>
<organism evidence="1 2">
    <name type="scientific">Macrostomum lignano</name>
    <dbReference type="NCBI Taxonomy" id="282301"/>
    <lineage>
        <taxon>Eukaryota</taxon>
        <taxon>Metazoa</taxon>
        <taxon>Spiralia</taxon>
        <taxon>Lophotrochozoa</taxon>
        <taxon>Platyhelminthes</taxon>
        <taxon>Rhabditophora</taxon>
        <taxon>Macrostomorpha</taxon>
        <taxon>Macrostomida</taxon>
        <taxon>Macrostomidae</taxon>
        <taxon>Macrostomum</taxon>
    </lineage>
</organism>
<evidence type="ECO:0000313" key="2">
    <source>
        <dbReference type="WBParaSite" id="maker-uti_cns_0000506-snap-gene-1.16-mRNA-1"/>
    </source>
</evidence>
<dbReference type="WBParaSite" id="maker-uti_cns_0000506-snap-gene-1.16-mRNA-1">
    <property type="protein sequence ID" value="maker-uti_cns_0000506-snap-gene-1.16-mRNA-1"/>
    <property type="gene ID" value="maker-uti_cns_0000506-snap-gene-1.16"/>
</dbReference>
<proteinExistence type="predicted"/>
<dbReference type="PANTHER" id="PTHR16897">
    <property type="entry name" value="OS10G0105400 PROTEIN"/>
    <property type="match status" value="1"/>
</dbReference>
<evidence type="ECO:0000313" key="1">
    <source>
        <dbReference type="Proteomes" id="UP000095280"/>
    </source>
</evidence>
<dbReference type="Proteomes" id="UP000095280">
    <property type="component" value="Unplaced"/>
</dbReference>
<dbReference type="InterPro" id="IPR036116">
    <property type="entry name" value="FN3_sf"/>
</dbReference>
<sequence length="355" mass="39339">VRPESEIQPKIERKEANFVRFKTENFSKLFEFSLIGFNDPESGVAFHRWGVASLNASTPDVLNWIVTAEKKFLQHKAKLPTRTWLKVLVETVNNAGLSIATESMGFLIDESIPEIQVPLSVSDAVGQLTPDWLVVDDVITVEWVVSDQESGVKEYWISLWYHDTGRITFEPIKIPGLLNNFTFHNLDLKDGGNYTAQLVSCNRAGTCIRQSVSVAVDTSPPVTGHLAAATDSAVDLGRQTEDGLAWKDNQVNISWVGFQDPHSGIDRYTIQMGTTWFGSELLQETEVEHSDETVISESSDVPYVEIEADSKTMGDNGSSNAHEAPIQMASLRLQRSLTPGISFFVHLVAINEASK</sequence>
<dbReference type="PANTHER" id="PTHR16897:SF2">
    <property type="entry name" value="OS03G0226600 PROTEIN"/>
    <property type="match status" value="1"/>
</dbReference>
<keyword evidence="1" id="KW-1185">Reference proteome</keyword>
<protein>
    <submittedName>
        <fullName evidence="2">Fibronectin type-III domain-containing protein</fullName>
    </submittedName>
</protein>
<accession>A0A1I8G0C1</accession>
<reference evidence="2" key="1">
    <citation type="submission" date="2016-11" db="UniProtKB">
        <authorList>
            <consortium name="WormBaseParasite"/>
        </authorList>
    </citation>
    <scope>IDENTIFICATION</scope>
</reference>